<proteinExistence type="predicted"/>
<dbReference type="EMBL" id="BFAV01000045">
    <property type="protein sequence ID" value="GBF32686.1"/>
    <property type="molecule type" value="Genomic_DNA"/>
</dbReference>
<name>A0A2L2XEM1_9FIRM</name>
<sequence length="47" mass="5659">MRKKNRVYKPSIIDLTMHTKSMDNIKAKEDPQFRKGILKYLLADQMY</sequence>
<dbReference type="Proteomes" id="UP000239549">
    <property type="component" value="Unassembled WGS sequence"/>
</dbReference>
<reference evidence="2" key="1">
    <citation type="submission" date="2018-02" db="EMBL/GenBank/DDBJ databases">
        <title>Genome sequence of Desulfocucumis palustris strain NAW-5.</title>
        <authorList>
            <person name="Watanabe M."/>
            <person name="Kojima H."/>
            <person name="Fukui M."/>
        </authorList>
    </citation>
    <scope>NUCLEOTIDE SEQUENCE [LARGE SCALE GENOMIC DNA]</scope>
    <source>
        <strain evidence="2">NAW-5</strain>
    </source>
</reference>
<evidence type="ECO:0000313" key="1">
    <source>
        <dbReference type="EMBL" id="GBF32686.1"/>
    </source>
</evidence>
<organism evidence="1 2">
    <name type="scientific">Desulfocucumis palustris</name>
    <dbReference type="NCBI Taxonomy" id="1898651"/>
    <lineage>
        <taxon>Bacteria</taxon>
        <taxon>Bacillati</taxon>
        <taxon>Bacillota</taxon>
        <taxon>Clostridia</taxon>
        <taxon>Eubacteriales</taxon>
        <taxon>Desulfocucumaceae</taxon>
        <taxon>Desulfocucumis</taxon>
    </lineage>
</organism>
<gene>
    <name evidence="1" type="ORF">DCCM_0882</name>
</gene>
<dbReference type="AlphaFoldDB" id="A0A2L2XEM1"/>
<protein>
    <submittedName>
        <fullName evidence="1">Uncharacterized protein</fullName>
    </submittedName>
</protein>
<evidence type="ECO:0000313" key="2">
    <source>
        <dbReference type="Proteomes" id="UP000239549"/>
    </source>
</evidence>
<accession>A0A2L2XEM1</accession>
<comment type="caution">
    <text evidence="1">The sequence shown here is derived from an EMBL/GenBank/DDBJ whole genome shotgun (WGS) entry which is preliminary data.</text>
</comment>
<keyword evidence="2" id="KW-1185">Reference proteome</keyword>